<name>F0SPI2_RUBBR</name>
<evidence type="ECO:0000259" key="4">
    <source>
        <dbReference type="Pfam" id="PF04354"/>
    </source>
</evidence>
<sequence>MPEDPLENMYLSPSGESQARAERLLPSKGSEDASFVLGDWKPELPAEDYDREEYLPEPAVEWVIDVEFPTGTTVNARELSSHFDNSSRDKFGPCSLYGKDASSGFWTFLVSADGPENVTGLKVAYDYERSWDSDFATASEAEYEARLDAVKAIAAKHIGDCNLTTSKSSAEAARYAHTLSGMSEKYDQTVAIYLVADRNKPFPGKEIWDVMMCLGLQWGDMDCFHWNNPDGAGDDYFFSVETSTPPGYFLPEQVAAGQLETRDLIFLFSVPRTCQPAEVAKRMDKAVQYCQKRLGGAIHYTLGEDELTISELIERVSQIEADLKELGFEPGSGTALQLF</sequence>
<dbReference type="Proteomes" id="UP000006860">
    <property type="component" value="Chromosome"/>
</dbReference>
<reference evidence="6" key="1">
    <citation type="submission" date="2011-02" db="EMBL/GenBank/DDBJ databases">
        <title>The complete genome of Planctomyces brasiliensis DSM 5305.</title>
        <authorList>
            <person name="Lucas S."/>
            <person name="Copeland A."/>
            <person name="Lapidus A."/>
            <person name="Bruce D."/>
            <person name="Goodwin L."/>
            <person name="Pitluck S."/>
            <person name="Kyrpides N."/>
            <person name="Mavromatis K."/>
            <person name="Pagani I."/>
            <person name="Ivanova N."/>
            <person name="Ovchinnikova G."/>
            <person name="Lu M."/>
            <person name="Detter J.C."/>
            <person name="Han C."/>
            <person name="Land M."/>
            <person name="Hauser L."/>
            <person name="Markowitz V."/>
            <person name="Cheng J.-F."/>
            <person name="Hugenholtz P."/>
            <person name="Woyke T."/>
            <person name="Wu D."/>
            <person name="Tindall B."/>
            <person name="Pomrenke H.G."/>
            <person name="Brambilla E."/>
            <person name="Klenk H.-P."/>
            <person name="Eisen J.A."/>
        </authorList>
    </citation>
    <scope>NUCLEOTIDE SEQUENCE [LARGE SCALE GENOMIC DNA]</scope>
    <source>
        <strain evidence="6">ATCC 49424 / DSM 5305 / JCM 21570 / NBRC 103401 / IFAM 1448</strain>
    </source>
</reference>
<dbReference type="KEGG" id="pbs:Plabr_0257"/>
<evidence type="ECO:0000313" key="5">
    <source>
        <dbReference type="EMBL" id="ADY57886.1"/>
    </source>
</evidence>
<comment type="subcellular location">
    <subcellularLocation>
        <location evidence="2">Cell inner membrane</location>
        <topology evidence="2">Single-pass type I membrane protein</topology>
    </subcellularLocation>
</comment>
<dbReference type="SUPFAM" id="SSF64383">
    <property type="entry name" value="Cell-division protein ZipA, C-terminal domain"/>
    <property type="match status" value="1"/>
</dbReference>
<comment type="similarity">
    <text evidence="1">Belongs to the ZipA family.</text>
</comment>
<keyword evidence="1" id="KW-0131">Cell cycle</keyword>
<proteinExistence type="inferred from homology"/>
<feature type="region of interest" description="Disordered" evidence="3">
    <location>
        <begin position="1"/>
        <end position="24"/>
    </location>
</feature>
<dbReference type="Gene3D" id="3.30.1400.10">
    <property type="entry name" value="ZipA, C-terminal FtsZ-binding domain"/>
    <property type="match status" value="1"/>
</dbReference>
<comment type="function">
    <text evidence="1">Essential cell division protein that stabilizes the FtsZ protofilaments by cross-linking them and that serves as a cytoplasmic membrane anchor for the Z ring. Also required for the recruitment to the septal ring of downstream cell division proteins.</text>
</comment>
<dbReference type="HOGENOM" id="CLU_902671_0_0_0"/>
<evidence type="ECO:0000256" key="2">
    <source>
        <dbReference type="RuleBase" id="RU003613"/>
    </source>
</evidence>
<evidence type="ECO:0000256" key="1">
    <source>
        <dbReference type="RuleBase" id="RU003612"/>
    </source>
</evidence>
<keyword evidence="6" id="KW-1185">Reference proteome</keyword>
<keyword evidence="2" id="KW-0997">Cell inner membrane</keyword>
<feature type="domain" description="ZipA C-terminal FtsZ-binding" evidence="4">
    <location>
        <begin position="189"/>
        <end position="298"/>
    </location>
</feature>
<gene>
    <name evidence="5" type="ordered locus">Plabr_0257</name>
</gene>
<dbReference type="GO" id="GO:0005886">
    <property type="term" value="C:plasma membrane"/>
    <property type="evidence" value="ECO:0007669"/>
    <property type="project" value="UniProtKB-SubCell"/>
</dbReference>
<dbReference type="Pfam" id="PF04354">
    <property type="entry name" value="ZipA_C"/>
    <property type="match status" value="1"/>
</dbReference>
<dbReference type="InterPro" id="IPR036765">
    <property type="entry name" value="ZipA_FtsZ-bd_C_sf"/>
</dbReference>
<keyword evidence="2" id="KW-0812">Transmembrane</keyword>
<dbReference type="GO" id="GO:0090529">
    <property type="term" value="P:cell septum assembly"/>
    <property type="evidence" value="ECO:0007669"/>
    <property type="project" value="InterPro"/>
</dbReference>
<dbReference type="InterPro" id="IPR007449">
    <property type="entry name" value="ZipA_FtsZ-bd_C"/>
</dbReference>
<keyword evidence="1" id="KW-0132">Cell division</keyword>
<organism evidence="5 6">
    <name type="scientific">Rubinisphaera brasiliensis (strain ATCC 49424 / DSM 5305 / JCM 21570 / IAM 15109 / NBRC 103401 / IFAM 1448)</name>
    <name type="common">Planctomyces brasiliensis</name>
    <dbReference type="NCBI Taxonomy" id="756272"/>
    <lineage>
        <taxon>Bacteria</taxon>
        <taxon>Pseudomonadati</taxon>
        <taxon>Planctomycetota</taxon>
        <taxon>Planctomycetia</taxon>
        <taxon>Planctomycetales</taxon>
        <taxon>Planctomycetaceae</taxon>
        <taxon>Rubinisphaera</taxon>
    </lineage>
</organism>
<dbReference type="AlphaFoldDB" id="F0SPI2"/>
<evidence type="ECO:0000313" key="6">
    <source>
        <dbReference type="Proteomes" id="UP000006860"/>
    </source>
</evidence>
<evidence type="ECO:0000256" key="3">
    <source>
        <dbReference type="SAM" id="MobiDB-lite"/>
    </source>
</evidence>
<keyword evidence="2" id="KW-0472">Membrane</keyword>
<dbReference type="EMBL" id="CP002546">
    <property type="protein sequence ID" value="ADY57886.1"/>
    <property type="molecule type" value="Genomic_DNA"/>
</dbReference>
<keyword evidence="2" id="KW-1003">Cell membrane</keyword>
<dbReference type="RefSeq" id="WP_013626630.1">
    <property type="nucleotide sequence ID" value="NC_015174.1"/>
</dbReference>
<accession>F0SPI2</accession>
<protein>
    <recommendedName>
        <fullName evidence="1">Cell division protein ZipA</fullName>
    </recommendedName>
</protein>
<dbReference type="eggNOG" id="COG3115">
    <property type="taxonomic scope" value="Bacteria"/>
</dbReference>